<dbReference type="Gene3D" id="2.60.120.260">
    <property type="entry name" value="Galactose-binding domain-like"/>
    <property type="match status" value="1"/>
</dbReference>
<dbReference type="FunFam" id="2.10.25.10:FF:000067">
    <property type="entry name" value="Laminin subunit gamma 1"/>
    <property type="match status" value="1"/>
</dbReference>
<feature type="domain" description="Laminin EGF-like" evidence="12">
    <location>
        <begin position="1020"/>
        <end position="1065"/>
    </location>
</feature>
<evidence type="ECO:0000256" key="10">
    <source>
        <dbReference type="SAM" id="Coils"/>
    </source>
</evidence>
<dbReference type="FunFam" id="2.10.25.10:FF:000728">
    <property type="entry name" value="Laminin subunit gamma 1"/>
    <property type="match status" value="2"/>
</dbReference>
<evidence type="ECO:0000256" key="7">
    <source>
        <dbReference type="ARBA" id="ARBA00023292"/>
    </source>
</evidence>
<dbReference type="CDD" id="cd06503">
    <property type="entry name" value="ATP-synt_Fo_b"/>
    <property type="match status" value="2"/>
</dbReference>
<sequence>GGQRRPERSSLQEQQTRLGSHSGRSYNGRRMARSSAAGEALLAILLLAVLAGVVSAQHHYYHQPQGRQSPRGSCYDRYNRAQRCIPEFINAAFNVRVEATNTCGLRGPTKYCPQTDVPGATKTCEVCDDTKPHLAHPADFLTDFNNNDNTTWWQSETMLEGIQYPNQVNLTLDLGRAFDITYIRLKFHSMRPESFAIYKRTRPGSPWVPYQYYSSTCHDTYGLQSSTYATRDDETKALCTGEYSGLSPLSGGNVAFSTLEGRPSAFHFEHSKLLQEWVTATAIRIVLTRLNTFGDEIFGDKQVLRSYYYAIADLAVGGRCQCNGHAMACDPGPGGERQLQCRCEHNTAGDNCERCMDLFNDQAWGRATSTDAHECQPCNCNGRSRKCYFDQELFERTGHGGHCVNCSDNTDGPNCERCRENYYQNSDGRCIPCECDPVGSRMLQCNSKGQCPCKPGVEGQRCDRCAPNFYDFSEQGCRLCGCSQAGSVDSPPSCNPDTGVCRCKANVEGRQCDRCKPGFFNLQRDNEFGCTPCFCFGHSALCQSAPGYSRYSLLSTFARDKEHWKAADSLGRNVNTRHEYAAHHLAVVAPGKEAVYFLAPDRYLGDQRASYNQNLTFTLRIGEDGPQSSVEDIVLEGTHGSVSQHIFGQGNGLPSIRNQEYRFRLHEDPRYGWNPTLSSREFISILSNLTAIRIRATYVPRGTGFIDNIQLQSAQRSQYGTEAATWVEMCNCPEGYVGQFCESCAPGFRHDPPRGGKFSRCVPCNCNGHALICEPDTGHCICQHNTAGEFCERCAPRYYGNALAGTPDDCQPCPCPDQGACAVLPDESVVCLECPQGYSGRRCDLCFDGHYGDPQGNFGPKVPCKKCECNDNIDPNAVANCNTTTGECLKCVYNTTGFNCERCLPGHFGDALSVPKGDCKPCDCHRLGSMEDSECDPRTGQCACKANVAGRQCGQCREGYWNLQSGDGCEACNCNLVGSYNRTCDQRTGHCHCRPGVTGKQCDQCLPYHYGFSPDGCVPCDCDSQGSVSLQCAPDGQCECRPNVEGRRCERCKENKYNKEAGCVDCPTCYNLVQDAVNEHRDKVSELARLLDNIEKNPQIVKSVDFEEKLEQVMTIVNGLWKDAKQASGTGESLAERLDELLRRIKKVQDIAGKIGLEISLAENIVEGAERNMTSAEAVVERIKATLMQAQKYLEDEAQNALKRALERSDRYGQQSEMMSQIARDARQLADRHESDAQEIANLAADALNTSLEARAIAEGALSTQDKTESEIYLLKNRMREIMDLMLRTKKMAEEAREEVRKAYDDALRVLSEATSVQMPVIDIEELSRRAQEIIDEAARIQKEADELLDKHRAVLERVGPQRQDAEDLLAEAHRQQQITDGLLAEVDTAFAKAKEAAAEGERILEEAQNTLKVLKEFDENVKASKDKASAALQRVPEIRVLIEEAENKTRDARGALKDAEADANAASDIAKEAQRIAEQASKDAINVRDEADNAKTSARQLGDEAEDLARKVDETDARMREFEKQARDDEALAKEALEKANEARAGAKEASDKVRDAVATVNEILRALANVDSVDPGRLDQLERRLMEAEREAEAARLDERLEELRAARQQQQGWMHDYEAQIEQLKRDVANVKDISDSLPDRCFRRIKLEP</sequence>
<dbReference type="GO" id="GO:0009888">
    <property type="term" value="P:tissue development"/>
    <property type="evidence" value="ECO:0007669"/>
    <property type="project" value="TreeGrafter"/>
</dbReference>
<name>A0A131ZAT8_RHIAP</name>
<dbReference type="SUPFAM" id="SSF57196">
    <property type="entry name" value="EGF/Laminin"/>
    <property type="match status" value="10"/>
</dbReference>
<evidence type="ECO:0000259" key="14">
    <source>
        <dbReference type="PROSITE" id="PS51117"/>
    </source>
</evidence>
<feature type="compositionally biased region" description="Basic and acidic residues" evidence="11">
    <location>
        <begin position="1"/>
        <end position="10"/>
    </location>
</feature>
<feature type="domain" description="Laminin EGF-like" evidence="12">
    <location>
        <begin position="378"/>
        <end position="432"/>
    </location>
</feature>
<feature type="non-terminal residue" evidence="15">
    <location>
        <position position="1"/>
    </location>
</feature>
<feature type="coiled-coil region" evidence="10">
    <location>
        <begin position="1443"/>
        <end position="1637"/>
    </location>
</feature>
<dbReference type="InterPro" id="IPR000034">
    <property type="entry name" value="Laminin_IV"/>
</dbReference>
<dbReference type="InterPro" id="IPR050440">
    <property type="entry name" value="Laminin/Netrin_ECM"/>
</dbReference>
<feature type="domain" description="Laminin EGF-like" evidence="12">
    <location>
        <begin position="922"/>
        <end position="971"/>
    </location>
</feature>
<keyword evidence="2" id="KW-0964">Secreted</keyword>
<feature type="disulfide bond" evidence="9">
    <location>
        <begin position="782"/>
        <end position="791"/>
    </location>
</feature>
<dbReference type="InterPro" id="IPR056863">
    <property type="entry name" value="LMN_ATRN_NET-like_EGF"/>
</dbReference>
<feature type="coiled-coil region" evidence="10">
    <location>
        <begin position="1131"/>
        <end position="1186"/>
    </location>
</feature>
<dbReference type="Pfam" id="PF00055">
    <property type="entry name" value="Laminin_N"/>
    <property type="match status" value="1"/>
</dbReference>
<accession>A0A131ZAT8</accession>
<feature type="disulfide bond" evidence="9">
    <location>
        <begin position="503"/>
        <end position="512"/>
    </location>
</feature>
<keyword evidence="3" id="KW-0732">Signal</keyword>
<feature type="domain" description="Laminin EGF-like" evidence="12">
    <location>
        <begin position="433"/>
        <end position="479"/>
    </location>
</feature>
<dbReference type="SMART" id="SM00281">
    <property type="entry name" value="LamB"/>
    <property type="match status" value="1"/>
</dbReference>
<comment type="subunit">
    <text evidence="8">Laminin is a complex glycoprotein, consisting of three different polypeptide chains (alpha, beta, gamma), which are bound to each other by disulfide bonds into a cross-shaped molecule comprising one long and three short arms with globules at each end.</text>
</comment>
<keyword evidence="4" id="KW-0677">Repeat</keyword>
<dbReference type="GO" id="GO:0009887">
    <property type="term" value="P:animal organ morphogenesis"/>
    <property type="evidence" value="ECO:0007669"/>
    <property type="project" value="TreeGrafter"/>
</dbReference>
<dbReference type="PROSITE" id="PS51117">
    <property type="entry name" value="LAMININ_NTER"/>
    <property type="match status" value="1"/>
</dbReference>
<keyword evidence="5 9" id="KW-1015">Disulfide bond</keyword>
<evidence type="ECO:0000256" key="8">
    <source>
        <dbReference type="ARBA" id="ARBA00065619"/>
    </source>
</evidence>
<evidence type="ECO:0000256" key="1">
    <source>
        <dbReference type="ARBA" id="ARBA00004613"/>
    </source>
</evidence>
<dbReference type="PANTHER" id="PTHR10574:SF435">
    <property type="entry name" value="LAMININ SUBUNIT GAMMA-1"/>
    <property type="match status" value="1"/>
</dbReference>
<keyword evidence="7 9" id="KW-0424">Laminin EGF-like domain</keyword>
<organism evidence="15">
    <name type="scientific">Rhipicephalus appendiculatus</name>
    <name type="common">Brown ear tick</name>
    <dbReference type="NCBI Taxonomy" id="34631"/>
    <lineage>
        <taxon>Eukaryota</taxon>
        <taxon>Metazoa</taxon>
        <taxon>Ecdysozoa</taxon>
        <taxon>Arthropoda</taxon>
        <taxon>Chelicerata</taxon>
        <taxon>Arachnida</taxon>
        <taxon>Acari</taxon>
        <taxon>Parasitiformes</taxon>
        <taxon>Ixodida</taxon>
        <taxon>Ixodoidea</taxon>
        <taxon>Ixodidae</taxon>
        <taxon>Rhipicephalinae</taxon>
        <taxon>Rhipicephalus</taxon>
        <taxon>Rhipicephalus</taxon>
    </lineage>
</organism>
<evidence type="ECO:0000259" key="12">
    <source>
        <dbReference type="PROSITE" id="PS50027"/>
    </source>
</evidence>
<dbReference type="FunFam" id="2.10.25.10:FF:000105">
    <property type="entry name" value="laminin subunit gamma-1"/>
    <property type="match status" value="1"/>
</dbReference>
<dbReference type="InterPro" id="IPR002049">
    <property type="entry name" value="LE_dom"/>
</dbReference>
<proteinExistence type="predicted"/>
<feature type="domain" description="Laminin EGF-like" evidence="12">
    <location>
        <begin position="972"/>
        <end position="1019"/>
    </location>
</feature>
<feature type="disulfide bond" evidence="9">
    <location>
        <begin position="1020"/>
        <end position="1032"/>
    </location>
</feature>
<dbReference type="SMART" id="SM00136">
    <property type="entry name" value="LamNT"/>
    <property type="match status" value="1"/>
</dbReference>
<protein>
    <submittedName>
        <fullName evidence="15">Laminin, gamma 1</fullName>
    </submittedName>
</protein>
<dbReference type="SMART" id="SM00180">
    <property type="entry name" value="EGF_Lam"/>
    <property type="match status" value="10"/>
</dbReference>
<evidence type="ECO:0000256" key="6">
    <source>
        <dbReference type="ARBA" id="ARBA00023180"/>
    </source>
</evidence>
<feature type="compositionally biased region" description="Polar residues" evidence="11">
    <location>
        <begin position="11"/>
        <end position="25"/>
    </location>
</feature>
<feature type="disulfide bond" evidence="9">
    <location>
        <begin position="972"/>
        <end position="984"/>
    </location>
</feature>
<dbReference type="FunFam" id="2.10.25.10:FF:000166">
    <property type="entry name" value="laminin subunit gamma-1"/>
    <property type="match status" value="1"/>
</dbReference>
<feature type="disulfide bond" evidence="9">
    <location>
        <begin position="891"/>
        <end position="900"/>
    </location>
</feature>
<dbReference type="InterPro" id="IPR008211">
    <property type="entry name" value="Laminin_N"/>
</dbReference>
<feature type="domain" description="Laminin EGF-like" evidence="12">
    <location>
        <begin position="867"/>
        <end position="921"/>
    </location>
</feature>
<feature type="domain" description="Laminin N-terminal" evidence="14">
    <location>
        <begin position="80"/>
        <end position="319"/>
    </location>
</feature>
<feature type="disulfide bond" evidence="9">
    <location>
        <begin position="944"/>
        <end position="953"/>
    </location>
</feature>
<dbReference type="InterPro" id="IPR000742">
    <property type="entry name" value="EGF"/>
</dbReference>
<dbReference type="PRINTS" id="PR00011">
    <property type="entry name" value="EGFLAMININ"/>
</dbReference>
<dbReference type="FunFam" id="2.10.25.10:FF:000051">
    <property type="entry name" value="Laminin subunit alpha 4"/>
    <property type="match status" value="1"/>
</dbReference>
<dbReference type="Pfam" id="PF00052">
    <property type="entry name" value="Laminin_B"/>
    <property type="match status" value="1"/>
</dbReference>
<feature type="disulfide bond" evidence="9">
    <location>
        <begin position="1040"/>
        <end position="1049"/>
    </location>
</feature>
<dbReference type="PROSITE" id="PS50027">
    <property type="entry name" value="EGF_LAM_2"/>
    <property type="match status" value="8"/>
</dbReference>
<evidence type="ECO:0000256" key="11">
    <source>
        <dbReference type="SAM" id="MobiDB-lite"/>
    </source>
</evidence>
<feature type="disulfide bond" evidence="9">
    <location>
        <begin position="974"/>
        <end position="991"/>
    </location>
</feature>
<feature type="disulfide bond" evidence="9">
    <location>
        <begin position="433"/>
        <end position="445"/>
    </location>
</feature>
<evidence type="ECO:0000256" key="9">
    <source>
        <dbReference type="PROSITE-ProRule" id="PRU00460"/>
    </source>
</evidence>
<evidence type="ECO:0000256" key="5">
    <source>
        <dbReference type="ARBA" id="ARBA00023157"/>
    </source>
</evidence>
<dbReference type="FunFam" id="2.10.25.10:FF:000193">
    <property type="entry name" value="Laminin subunit gamma 1"/>
    <property type="match status" value="1"/>
</dbReference>
<evidence type="ECO:0000256" key="4">
    <source>
        <dbReference type="ARBA" id="ARBA00022737"/>
    </source>
</evidence>
<dbReference type="Pfam" id="PF00053">
    <property type="entry name" value="EGF_laminin"/>
    <property type="match status" value="10"/>
</dbReference>
<evidence type="ECO:0000256" key="2">
    <source>
        <dbReference type="ARBA" id="ARBA00022525"/>
    </source>
</evidence>
<reference evidence="15" key="1">
    <citation type="journal article" date="2016" name="Ticks Tick Borne Dis.">
        <title>De novo assembly and annotation of the salivary gland transcriptome of Rhipicephalus appendiculatus male and female ticks during blood feeding.</title>
        <authorList>
            <person name="de Castro M.H."/>
            <person name="de Klerk D."/>
            <person name="Pienaar R."/>
            <person name="Latif A.A."/>
            <person name="Rees D.J."/>
            <person name="Mans B.J."/>
        </authorList>
    </citation>
    <scope>NUCLEOTIDE SEQUENCE</scope>
    <source>
        <tissue evidence="15">Salivary glands</tissue>
    </source>
</reference>
<feature type="region of interest" description="Disordered" evidence="11">
    <location>
        <begin position="1"/>
        <end position="31"/>
    </location>
</feature>
<dbReference type="PANTHER" id="PTHR10574">
    <property type="entry name" value="NETRIN/LAMININ-RELATED"/>
    <property type="match status" value="1"/>
</dbReference>
<comment type="subcellular location">
    <subcellularLocation>
        <location evidence="1">Secreted</location>
    </subcellularLocation>
</comment>
<dbReference type="FunFam" id="2.10.25.10:FF:000090">
    <property type="entry name" value="laminin subunit alpha"/>
    <property type="match status" value="1"/>
</dbReference>
<feature type="disulfide bond" evidence="9">
    <location>
        <begin position="406"/>
        <end position="415"/>
    </location>
</feature>
<evidence type="ECO:0000259" key="13">
    <source>
        <dbReference type="PROSITE" id="PS51115"/>
    </source>
</evidence>
<keyword evidence="6" id="KW-0325">Glycoprotein</keyword>
<dbReference type="PROSITE" id="PS01248">
    <property type="entry name" value="EGF_LAM_1"/>
    <property type="match status" value="4"/>
</dbReference>
<feature type="domain" description="Laminin EGF-like" evidence="12">
    <location>
        <begin position="764"/>
        <end position="812"/>
    </location>
</feature>
<dbReference type="Pfam" id="PF24973">
    <property type="entry name" value="EGF_LMN_ATRN"/>
    <property type="match status" value="1"/>
</dbReference>
<feature type="disulfide bond" evidence="9">
    <location>
        <begin position="993"/>
        <end position="1002"/>
    </location>
</feature>
<evidence type="ECO:0000256" key="3">
    <source>
        <dbReference type="ARBA" id="ARBA00022729"/>
    </source>
</evidence>
<dbReference type="GO" id="GO:0005576">
    <property type="term" value="C:extracellular region"/>
    <property type="evidence" value="ECO:0007669"/>
    <property type="project" value="UniProtKB-SubCell"/>
</dbReference>
<keyword evidence="10" id="KW-0175">Coiled coil</keyword>
<feature type="coiled-coil region" evidence="10">
    <location>
        <begin position="1279"/>
        <end position="1358"/>
    </location>
</feature>
<dbReference type="PROSITE" id="PS51115">
    <property type="entry name" value="LAMININ_IVA"/>
    <property type="match status" value="1"/>
</dbReference>
<evidence type="ECO:0000313" key="15">
    <source>
        <dbReference type="EMBL" id="JAP87586.1"/>
    </source>
</evidence>
<dbReference type="Gene3D" id="2.10.25.10">
    <property type="entry name" value="Laminin"/>
    <property type="match status" value="10"/>
</dbReference>
<feature type="domain" description="Laminin EGF-like" evidence="12">
    <location>
        <begin position="480"/>
        <end position="532"/>
    </location>
</feature>
<feature type="domain" description="Laminin IV type A" evidence="13">
    <location>
        <begin position="559"/>
        <end position="729"/>
    </location>
</feature>
<dbReference type="FunFam" id="2.60.120.260:FF:000018">
    <property type="entry name" value="Laminin subunit gamma 1"/>
    <property type="match status" value="1"/>
</dbReference>
<dbReference type="SMART" id="SM00181">
    <property type="entry name" value="EGF"/>
    <property type="match status" value="5"/>
</dbReference>
<dbReference type="CDD" id="cd00055">
    <property type="entry name" value="EGF_Lam"/>
    <property type="match status" value="10"/>
</dbReference>
<dbReference type="EMBL" id="GEDV01000971">
    <property type="protein sequence ID" value="JAP87586.1"/>
    <property type="molecule type" value="Transcribed_RNA"/>
</dbReference>
<dbReference type="FunFam" id="2.10.25.10:FF:000758">
    <property type="entry name" value="Laminin subunit gamma 1"/>
    <property type="match status" value="1"/>
</dbReference>
<comment type="caution">
    <text evidence="9">Lacks conserved residue(s) required for the propagation of feature annotation.</text>
</comment>
<feature type="disulfide bond" evidence="9">
    <location>
        <begin position="453"/>
        <end position="462"/>
    </location>
</feature>